<dbReference type="SUPFAM" id="SSF158446">
    <property type="entry name" value="IVS-encoded protein-like"/>
    <property type="match status" value="1"/>
</dbReference>
<evidence type="ECO:0008006" key="3">
    <source>
        <dbReference type="Google" id="ProtNLM"/>
    </source>
</evidence>
<dbReference type="Pfam" id="PF05635">
    <property type="entry name" value="23S_rRNA_IVP"/>
    <property type="match status" value="1"/>
</dbReference>
<dbReference type="STRING" id="1185767.IIF7_08930"/>
<evidence type="ECO:0000313" key="1">
    <source>
        <dbReference type="EMBL" id="ORL45763.1"/>
    </source>
</evidence>
<dbReference type="CDD" id="cd16377">
    <property type="entry name" value="23S_rRNA_IVP_like"/>
    <property type="match status" value="1"/>
</dbReference>
<keyword evidence="2" id="KW-1185">Reference proteome</keyword>
<reference evidence="1 2" key="1">
    <citation type="submission" date="2013-04" db="EMBL/GenBank/DDBJ databases">
        <title>Zunongwangia sp. 22II14-10F7 Genome Sequencing.</title>
        <authorList>
            <person name="Lai Q."/>
            <person name="Shao Z."/>
        </authorList>
    </citation>
    <scope>NUCLEOTIDE SEQUENCE [LARGE SCALE GENOMIC DNA]</scope>
    <source>
        <strain evidence="1 2">22II14-10F7</strain>
    </source>
</reference>
<dbReference type="Proteomes" id="UP000192746">
    <property type="component" value="Unassembled WGS sequence"/>
</dbReference>
<dbReference type="Gene3D" id="1.20.1440.60">
    <property type="entry name" value="23S rRNA-intervening sequence"/>
    <property type="match status" value="1"/>
</dbReference>
<dbReference type="PANTHER" id="PTHR38471:SF2">
    <property type="entry name" value="FOUR HELIX BUNDLE PROTEIN"/>
    <property type="match status" value="1"/>
</dbReference>
<dbReference type="InterPro" id="IPR036583">
    <property type="entry name" value="23S_rRNA_IVS_sf"/>
</dbReference>
<proteinExistence type="predicted"/>
<dbReference type="EMBL" id="ARYN01000007">
    <property type="protein sequence ID" value="ORL45763.1"/>
    <property type="molecule type" value="Genomic_DNA"/>
</dbReference>
<name>A0A1Y1T5Q1_9FLAO</name>
<gene>
    <name evidence="1" type="ORF">IIF7_08930</name>
</gene>
<evidence type="ECO:0000313" key="2">
    <source>
        <dbReference type="Proteomes" id="UP000192746"/>
    </source>
</evidence>
<protein>
    <recommendedName>
        <fullName evidence="3">S23 ribosomal protein</fullName>
    </recommendedName>
</protein>
<dbReference type="InterPro" id="IPR012657">
    <property type="entry name" value="23S_rRNA-intervening_sequence"/>
</dbReference>
<dbReference type="OrthoDB" id="9811959at2"/>
<dbReference type="AlphaFoldDB" id="A0A1Y1T5Q1"/>
<dbReference type="RefSeq" id="WP_084841343.1">
    <property type="nucleotide sequence ID" value="NZ_ARYN01000007.1"/>
</dbReference>
<comment type="caution">
    <text evidence="1">The sequence shown here is derived from an EMBL/GenBank/DDBJ whole genome shotgun (WGS) entry which is preliminary data.</text>
</comment>
<dbReference type="NCBIfam" id="TIGR02436">
    <property type="entry name" value="four helix bundle protein"/>
    <property type="match status" value="1"/>
</dbReference>
<dbReference type="PANTHER" id="PTHR38471">
    <property type="entry name" value="FOUR HELIX BUNDLE PROTEIN"/>
    <property type="match status" value="1"/>
</dbReference>
<sequence length="122" mass="14148">MDFRSLIVYQKAFALDMRIFEESKSFPAEERYSLTDQTRRSSRSVCAIIAEAYRKRKYPKHFISKLSDCDAENAETQTWIDFAYSCAYISKETKNEFLEASQEIGRLLNFMINNPGKFGAGD</sequence>
<accession>A0A1Y1T5Q1</accession>
<organism evidence="1 2">
    <name type="scientific">Zunongwangia atlantica 22II14-10F7</name>
    <dbReference type="NCBI Taxonomy" id="1185767"/>
    <lineage>
        <taxon>Bacteria</taxon>
        <taxon>Pseudomonadati</taxon>
        <taxon>Bacteroidota</taxon>
        <taxon>Flavobacteriia</taxon>
        <taxon>Flavobacteriales</taxon>
        <taxon>Flavobacteriaceae</taxon>
        <taxon>Zunongwangia</taxon>
    </lineage>
</organism>